<dbReference type="InterPro" id="IPR007110">
    <property type="entry name" value="Ig-like_dom"/>
</dbReference>
<dbReference type="InterPro" id="IPR032471">
    <property type="entry name" value="AGRL2-4_GAIN_subdom_A"/>
</dbReference>
<comment type="subcellular location">
    <subcellularLocation>
        <location evidence="1">Cell membrane</location>
        <topology evidence="1">Multi-pass membrane protein</topology>
    </subcellularLocation>
</comment>
<dbReference type="GO" id="GO:0004930">
    <property type="term" value="F:G protein-coupled receptor activity"/>
    <property type="evidence" value="ECO:0007669"/>
    <property type="project" value="InterPro"/>
</dbReference>
<evidence type="ECO:0000313" key="20">
    <source>
        <dbReference type="Proteomes" id="UP001059041"/>
    </source>
</evidence>
<dbReference type="InterPro" id="IPR000203">
    <property type="entry name" value="GPS"/>
</dbReference>
<organism evidence="19 20">
    <name type="scientific">Triplophysa rosa</name>
    <name type="common">Cave loach</name>
    <dbReference type="NCBI Taxonomy" id="992332"/>
    <lineage>
        <taxon>Eukaryota</taxon>
        <taxon>Metazoa</taxon>
        <taxon>Chordata</taxon>
        <taxon>Craniata</taxon>
        <taxon>Vertebrata</taxon>
        <taxon>Euteleostomi</taxon>
        <taxon>Actinopterygii</taxon>
        <taxon>Neopterygii</taxon>
        <taxon>Teleostei</taxon>
        <taxon>Ostariophysi</taxon>
        <taxon>Cypriniformes</taxon>
        <taxon>Nemacheilidae</taxon>
        <taxon>Triplophysa</taxon>
    </lineage>
</organism>
<evidence type="ECO:0000256" key="11">
    <source>
        <dbReference type="ARBA" id="ARBA00023180"/>
    </source>
</evidence>
<dbReference type="SUPFAM" id="SSF48726">
    <property type="entry name" value="Immunoglobulin"/>
    <property type="match status" value="1"/>
</dbReference>
<name>A0A9W7TN81_TRIRA</name>
<dbReference type="GO" id="GO:0005509">
    <property type="term" value="F:calcium ion binding"/>
    <property type="evidence" value="ECO:0007669"/>
    <property type="project" value="InterPro"/>
</dbReference>
<dbReference type="SUPFAM" id="SSF57184">
    <property type="entry name" value="Growth factor receptor domain"/>
    <property type="match status" value="2"/>
</dbReference>
<dbReference type="Pfam" id="PF07645">
    <property type="entry name" value="EGF_CA"/>
    <property type="match status" value="8"/>
</dbReference>
<feature type="domain" description="EGF-like" evidence="15">
    <location>
        <begin position="367"/>
        <end position="405"/>
    </location>
</feature>
<dbReference type="PRINTS" id="PR00249">
    <property type="entry name" value="GPCRSECRETIN"/>
</dbReference>
<dbReference type="InterPro" id="IPR057244">
    <property type="entry name" value="GAIN_B"/>
</dbReference>
<dbReference type="InterPro" id="IPR049883">
    <property type="entry name" value="NOTCH1_EGF-like"/>
</dbReference>
<keyword evidence="9 14" id="KW-0472">Membrane</keyword>
<dbReference type="Proteomes" id="UP001059041">
    <property type="component" value="Linkage Group LG15"/>
</dbReference>
<feature type="domain" description="EGF-like" evidence="15">
    <location>
        <begin position="832"/>
        <end position="870"/>
    </location>
</feature>
<dbReference type="PROSITE" id="PS50221">
    <property type="entry name" value="GAIN_B"/>
    <property type="match status" value="1"/>
</dbReference>
<feature type="compositionally biased region" description="Polar residues" evidence="13">
    <location>
        <begin position="1330"/>
        <end position="1346"/>
    </location>
</feature>
<dbReference type="SUPFAM" id="SSF57196">
    <property type="entry name" value="EGF/Laminin"/>
    <property type="match status" value="3"/>
</dbReference>
<dbReference type="InterPro" id="IPR046338">
    <property type="entry name" value="GAIN_dom_sf"/>
</dbReference>
<dbReference type="InterPro" id="IPR017981">
    <property type="entry name" value="GPCR_2-like_7TM"/>
</dbReference>
<dbReference type="GO" id="GO:0007166">
    <property type="term" value="P:cell surface receptor signaling pathway"/>
    <property type="evidence" value="ECO:0007669"/>
    <property type="project" value="InterPro"/>
</dbReference>
<evidence type="ECO:0000259" key="16">
    <source>
        <dbReference type="PROSITE" id="PS50221"/>
    </source>
</evidence>
<evidence type="ECO:0000313" key="19">
    <source>
        <dbReference type="EMBL" id="KAI7799491.1"/>
    </source>
</evidence>
<feature type="domain" description="EGF-like" evidence="15">
    <location>
        <begin position="1074"/>
        <end position="1112"/>
    </location>
</feature>
<dbReference type="InterPro" id="IPR013783">
    <property type="entry name" value="Ig-like_fold"/>
</dbReference>
<evidence type="ECO:0000256" key="14">
    <source>
        <dbReference type="SAM" id="Phobius"/>
    </source>
</evidence>
<keyword evidence="11" id="KW-0325">Glycoprotein</keyword>
<evidence type="ECO:0000256" key="4">
    <source>
        <dbReference type="ARBA" id="ARBA00022536"/>
    </source>
</evidence>
<dbReference type="GO" id="GO:0007189">
    <property type="term" value="P:adenylate cyclase-activating G protein-coupled receptor signaling pathway"/>
    <property type="evidence" value="ECO:0007669"/>
    <property type="project" value="TreeGrafter"/>
</dbReference>
<accession>A0A9W7TN81</accession>
<evidence type="ECO:0000256" key="8">
    <source>
        <dbReference type="ARBA" id="ARBA00022989"/>
    </source>
</evidence>
<feature type="transmembrane region" description="Helical" evidence="14">
    <location>
        <begin position="1955"/>
        <end position="1979"/>
    </location>
</feature>
<feature type="transmembrane region" description="Helical" evidence="14">
    <location>
        <begin position="2000"/>
        <end position="2024"/>
    </location>
</feature>
<dbReference type="InterPro" id="IPR051587">
    <property type="entry name" value="Adhesion_GPCR"/>
</dbReference>
<dbReference type="PROSITE" id="PS50261">
    <property type="entry name" value="G_PROTEIN_RECEP_F2_4"/>
    <property type="match status" value="1"/>
</dbReference>
<evidence type="ECO:0000259" key="17">
    <source>
        <dbReference type="PROSITE" id="PS50261"/>
    </source>
</evidence>
<evidence type="ECO:0000259" key="18">
    <source>
        <dbReference type="PROSITE" id="PS50835"/>
    </source>
</evidence>
<dbReference type="InterPro" id="IPR009030">
    <property type="entry name" value="Growth_fac_rcpt_cys_sf"/>
</dbReference>
<comment type="caution">
    <text evidence="19">The sequence shown here is derived from an EMBL/GenBank/DDBJ whole genome shotgun (WGS) entry which is preliminary data.</text>
</comment>
<dbReference type="SMART" id="SM00303">
    <property type="entry name" value="GPS"/>
    <property type="match status" value="1"/>
</dbReference>
<evidence type="ECO:0000256" key="2">
    <source>
        <dbReference type="ARBA" id="ARBA00007343"/>
    </source>
</evidence>
<keyword evidence="8 14" id="KW-1133">Transmembrane helix</keyword>
<feature type="transmembrane region" description="Helical" evidence="14">
    <location>
        <begin position="1874"/>
        <end position="1899"/>
    </location>
</feature>
<evidence type="ECO:0000256" key="3">
    <source>
        <dbReference type="ARBA" id="ARBA00022475"/>
    </source>
</evidence>
<dbReference type="CDD" id="cd00054">
    <property type="entry name" value="EGF_CA"/>
    <property type="match status" value="6"/>
</dbReference>
<keyword evidence="19" id="KW-0675">Receptor</keyword>
<evidence type="ECO:0000256" key="12">
    <source>
        <dbReference type="PROSITE-ProRule" id="PRU00076"/>
    </source>
</evidence>
<keyword evidence="10" id="KW-1015">Disulfide bond</keyword>
<feature type="domain" description="EGF-like" evidence="15">
    <location>
        <begin position="930"/>
        <end position="968"/>
    </location>
</feature>
<dbReference type="InterPro" id="IPR000152">
    <property type="entry name" value="EGF-type_Asp/Asn_hydroxyl_site"/>
</dbReference>
<sequence length="2126" mass="235107">MRCCASRLGRCVKPNWKAITLLWFCLYNCKKIYPDEPLHHRKKRDAELMEYIVIVEVNISQAVVIELIKSSLASITFPLQLDNSTEITEVNVTTVCQPNATEYQCKCEDGYLWSYDNCKAYESCDDIRLGPCGCINGIPADGEMCLLQSELPKTDFLLEIEMEASIISMISEIRRVLGNFTFPLELNDLVEVLDMDITTVCNFNATGYQCKCEDQYFWPCDMCTEHGSCSDTNDTCSCVSSLIDGQFCRPISEMTEITCMQPPAAQPSDYMIDVDVRFFDFFLVNYLRNLTTNIGLPLTLSNNMNVTDIDMTTVCGLNGTEYECKCEEHHVWSSDTCEVHQVCDDIVGGACGCIQGLPSVGQLCQRDINECEDAESVCGPNSYCSNIIGSHKCSCRSGFAALNRNSPVSLNNPCVLILPSAEYQIEIQINTMNTAIIDQLRTLLMSFSLPYTINDRTNITEINMTTVCSLNEMEYQCKCEGLFVWPNDTCHSYETCDNITDGACTCINALPNNGQFCQLKKGPTSNYFIDVDVRFFDSLLVNDLRNLITNISLPLTLNNNINVTDIDMTTVCGLTGTEYECKCEEHHVWSSDTCEVHQVCDDIVGGACGCIQGLPSVGQLCQRVILPSAEYQIEIQINTMNTAIIDQLRTLLMSFSLPYTINDRTNITEIIMTTVCSLNEMEYQCKCEGLFVWPNDMCHSYETCDNITDGACTCINALPNNGQFCQLKKGTTSIYSIDVDVRFFDSLLVNDLRNLITNISLPLTLNNNINVTDIDMTTVCGLNGTEYECKCEEHHVWSSDTCEVHQVCDDIVGGACGCIQGLPSVGQLCQRDINECEDAESVCGPNSYCSNIIGSHNCSCWSGFAALNRNSPVSLNNPCVYVDKCVETPEICGPNSICNNTDGRYNCSCMSGYNVTDPNLPINNSNPCRDIYECFDPSSVCGPNAHCHNYNGSFSCSCLAGYNITDGNPVSKSNPCIDVDECVETPEICGPNSICNNTDGSYICTCKIGYTNPNLPINNRNPCRDVDECVETPEVCGPNSICNNTDGRHNCSCMSGYNVTDPNLPINNSNPCRDVDECVETPEICGPNSICSNTDGSYNCLCVSGYTNPNLPVKNRDPCRDVDECVETPEICGPNSICSNTDGRYICTCRSGYNVTNQDLPVNNSNPCRANTAPPIATTVVKMSMRINLNFDTGLMNSTDPKYQKYVQLISAAIEESYTQLKNYIKGSVKVTGFRSGSIIADYTIDTTNSSSSSSSVDLSSANTQVSEVLLKEGIPVASNAFEESVEIVLTTKEKFYDQQSMELRCTRPTSVVGTIKWRVNDKDPAGNTGKYTITNDGSDSGSTLKVSDLSESDNGRYSCIIERRTIPYVQWQKVVIEPRPNIIVNPIEIKSPCNFETVTLSCCEERYPIKWDGNSSADQVTISGPGCIMLRHLSTRCETTDIFTCLVNMDELKEFDYSRATVTVKTVNEFDCKNETLGVGKFGDIVKGPCEKGLEGRITYECQRINSKHDWKPIQRECVVEAIQDLERKVEVLVVEEIPEFMSNLSGTAEQKIVEITQSADTVQTIVEILSKIASFSESVTISQPVMADFLKTVDIIVADESKTTWDQLNNGTKTENRSTELLQAIEKISNNLSEDDFTISKTSIQLNRTTIKNSFIGTSQLANSTTQIVIPNVVEPAFITIIVFTKLNNVLPTRNTSKNDNRTSQNRINGDVVVVKVNETINNISFAFDITNTSLGNPQCVFWNFSLDRWDSTGCKVKHSRKEAVTCECTHTTSFSILMSPFGLDHPALAYITYIGVAISMASLILCLIIEMIVWESVKRNNTSHMRHVSIVNIAVSLLIANICFIIGAAIADQDIKQEQMISVGRCSPVVFFMHFFYLALFFWMLVSALFLFYCTVMVFSQISRAKMMIIAFTVGYGAPLLIAVITVASTAGPKNYVSKENACWLNWTESKALLAFVIPALTIFFFNLMVVVVVVCKMLRRGVGAATQPNERHTLVVIARSVAVLTPIFGLTWGFGIGTLVSRELGIHVVFALLNSLQGLFILLFGLLFDSKIRDLLAGRLALRTLTSSDRTRSTTAGPSSSGFDFFRRMRGRRNAYNISEVAASSGVTTSNSYSALDAFGSA</sequence>
<dbReference type="InterPro" id="IPR000742">
    <property type="entry name" value="EGF"/>
</dbReference>
<feature type="domain" description="G-protein coupled receptors family 2 profile 2" evidence="17">
    <location>
        <begin position="1791"/>
        <end position="2053"/>
    </location>
</feature>
<feature type="transmembrane region" description="Helical" evidence="14">
    <location>
        <begin position="1790"/>
        <end position="1812"/>
    </location>
</feature>
<dbReference type="EMBL" id="JAFHDT010000015">
    <property type="protein sequence ID" value="KAI7799491.1"/>
    <property type="molecule type" value="Genomic_DNA"/>
</dbReference>
<evidence type="ECO:0000256" key="6">
    <source>
        <dbReference type="ARBA" id="ARBA00022729"/>
    </source>
</evidence>
<dbReference type="InterPro" id="IPR001881">
    <property type="entry name" value="EGF-like_Ca-bd_dom"/>
</dbReference>
<dbReference type="FunFam" id="2.10.25.10:FF:000005">
    <property type="entry name" value="Fibrillin 2"/>
    <property type="match status" value="2"/>
</dbReference>
<dbReference type="PROSITE" id="PS00010">
    <property type="entry name" value="ASX_HYDROXYL"/>
    <property type="match status" value="5"/>
</dbReference>
<keyword evidence="7" id="KW-0677">Repeat</keyword>
<dbReference type="SMART" id="SM00179">
    <property type="entry name" value="EGF_CA"/>
    <property type="match status" value="8"/>
</dbReference>
<evidence type="ECO:0000256" key="13">
    <source>
        <dbReference type="SAM" id="MobiDB-lite"/>
    </source>
</evidence>
<dbReference type="Gene3D" id="1.20.1070.10">
    <property type="entry name" value="Rhodopsin 7-helix transmembrane proteins"/>
    <property type="match status" value="1"/>
</dbReference>
<evidence type="ECO:0000256" key="10">
    <source>
        <dbReference type="ARBA" id="ARBA00023157"/>
    </source>
</evidence>
<feature type="transmembrane region" description="Helical" evidence="14">
    <location>
        <begin position="1833"/>
        <end position="1854"/>
    </location>
</feature>
<evidence type="ECO:0000256" key="7">
    <source>
        <dbReference type="ARBA" id="ARBA00022737"/>
    </source>
</evidence>
<dbReference type="Gene3D" id="2.60.40.10">
    <property type="entry name" value="Immunoglobulins"/>
    <property type="match status" value="1"/>
</dbReference>
<protein>
    <submittedName>
        <fullName evidence="19">G-protein coupled receptor 116-like</fullName>
    </submittedName>
</protein>
<dbReference type="PANTHER" id="PTHR45813">
    <property type="entry name" value="IG-LIKE DOMAIN-CONTAINING PROTEIN"/>
    <property type="match status" value="1"/>
</dbReference>
<dbReference type="PANTHER" id="PTHR45813:SF4">
    <property type="entry name" value="ADHESION G PROTEIN-COUPLED RECEPTOR F5"/>
    <property type="match status" value="1"/>
</dbReference>
<feature type="domain" description="EGF-like" evidence="15">
    <location>
        <begin position="1121"/>
        <end position="1159"/>
    </location>
</feature>
<dbReference type="FunFam" id="1.20.1070.10:FF:000058">
    <property type="entry name" value="Adhesion G protein-coupled receptor F5"/>
    <property type="match status" value="1"/>
</dbReference>
<dbReference type="Gene3D" id="2.10.25.10">
    <property type="entry name" value="Laminin"/>
    <property type="match status" value="8"/>
</dbReference>
<evidence type="ECO:0000256" key="9">
    <source>
        <dbReference type="ARBA" id="ARBA00023136"/>
    </source>
</evidence>
<keyword evidence="6" id="KW-0732">Signal</keyword>
<dbReference type="InterPro" id="IPR000832">
    <property type="entry name" value="GPCR_2_secretin-like"/>
</dbReference>
<feature type="domain" description="EGF-like" evidence="15">
    <location>
        <begin position="1025"/>
        <end position="1063"/>
    </location>
</feature>
<keyword evidence="3" id="KW-1003">Cell membrane</keyword>
<feature type="transmembrane region" description="Helical" evidence="14">
    <location>
        <begin position="2030"/>
        <end position="2052"/>
    </location>
</feature>
<evidence type="ECO:0000259" key="15">
    <source>
        <dbReference type="PROSITE" id="PS50026"/>
    </source>
</evidence>
<reference evidence="19" key="1">
    <citation type="submission" date="2021-02" db="EMBL/GenBank/DDBJ databases">
        <title>Comparative genomics reveals that relaxation of natural selection precedes convergent phenotypic evolution of cavefish.</title>
        <authorList>
            <person name="Peng Z."/>
        </authorList>
    </citation>
    <scope>NUCLEOTIDE SEQUENCE</scope>
    <source>
        <tissue evidence="19">Muscle</tissue>
    </source>
</reference>
<dbReference type="PROSITE" id="PS50026">
    <property type="entry name" value="EGF_3"/>
    <property type="match status" value="7"/>
</dbReference>
<gene>
    <name evidence="19" type="ORF">IRJ41_004359</name>
</gene>
<feature type="region of interest" description="Disordered" evidence="13">
    <location>
        <begin position="1327"/>
        <end position="1346"/>
    </location>
</feature>
<proteinExistence type="inferred from homology"/>
<dbReference type="GO" id="GO:0005886">
    <property type="term" value="C:plasma membrane"/>
    <property type="evidence" value="ECO:0007669"/>
    <property type="project" value="UniProtKB-SubCell"/>
</dbReference>
<dbReference type="Gene3D" id="2.60.220.50">
    <property type="match status" value="1"/>
</dbReference>
<evidence type="ECO:0000256" key="1">
    <source>
        <dbReference type="ARBA" id="ARBA00004651"/>
    </source>
</evidence>
<feature type="domain" description="GAIN-B" evidence="16">
    <location>
        <begin position="1637"/>
        <end position="1787"/>
    </location>
</feature>
<dbReference type="InterPro" id="IPR018097">
    <property type="entry name" value="EGF_Ca-bd_CS"/>
</dbReference>
<dbReference type="InterPro" id="IPR036179">
    <property type="entry name" value="Ig-like_dom_sf"/>
</dbReference>
<dbReference type="PROSITE" id="PS01187">
    <property type="entry name" value="EGF_CA"/>
    <property type="match status" value="2"/>
</dbReference>
<dbReference type="SMART" id="SM00181">
    <property type="entry name" value="EGF"/>
    <property type="match status" value="8"/>
</dbReference>
<dbReference type="InterPro" id="IPR057400">
    <property type="entry name" value="ADGRF3/5_N"/>
</dbReference>
<feature type="domain" description="EGF-like" evidence="15">
    <location>
        <begin position="978"/>
        <end position="1016"/>
    </location>
</feature>
<feature type="transmembrane region" description="Helical" evidence="14">
    <location>
        <begin position="1911"/>
        <end position="1935"/>
    </location>
</feature>
<dbReference type="Pfam" id="PF16489">
    <property type="entry name" value="GAIN"/>
    <property type="match status" value="1"/>
</dbReference>
<keyword evidence="5 14" id="KW-0812">Transmembrane</keyword>
<comment type="similarity">
    <text evidence="2">Belongs to the G-protein coupled receptor 2 family. Adhesion G-protein coupled receptor (ADGR) subfamily.</text>
</comment>
<evidence type="ECO:0000256" key="5">
    <source>
        <dbReference type="ARBA" id="ARBA00022692"/>
    </source>
</evidence>
<dbReference type="Pfam" id="PF00002">
    <property type="entry name" value="7tm_2"/>
    <property type="match status" value="1"/>
</dbReference>
<comment type="caution">
    <text evidence="12">Lacks conserved residue(s) required for the propagation of feature annotation.</text>
</comment>
<feature type="domain" description="Ig-like" evidence="18">
    <location>
        <begin position="1276"/>
        <end position="1363"/>
    </location>
</feature>
<dbReference type="Pfam" id="PF01825">
    <property type="entry name" value="GPS"/>
    <property type="match status" value="1"/>
</dbReference>
<keyword evidence="4 12" id="KW-0245">EGF-like domain</keyword>
<keyword evidence="20" id="KW-1185">Reference proteome</keyword>
<dbReference type="Pfam" id="PF25387">
    <property type="entry name" value="ADGRF3_N"/>
    <property type="match status" value="7"/>
</dbReference>
<dbReference type="PROSITE" id="PS50835">
    <property type="entry name" value="IG_LIKE"/>
    <property type="match status" value="1"/>
</dbReference>